<dbReference type="PROSITE" id="PS50950">
    <property type="entry name" value="ZF_THAP"/>
    <property type="match status" value="4"/>
</dbReference>
<dbReference type="Pfam" id="PF05485">
    <property type="entry name" value="THAP"/>
    <property type="match status" value="3"/>
</dbReference>
<evidence type="ECO:0000256" key="5">
    <source>
        <dbReference type="ARBA" id="ARBA00022771"/>
    </source>
</evidence>
<name>A0A8S9X8B0_APOLU</name>
<protein>
    <recommendedName>
        <fullName evidence="11">Pecanex-like protein</fullName>
    </recommendedName>
</protein>
<comment type="subcellular location">
    <subcellularLocation>
        <location evidence="1 11">Membrane</location>
        <topology evidence="1 11">Multi-pass membrane protein</topology>
    </subcellularLocation>
</comment>
<feature type="transmembrane region" description="Helical" evidence="11">
    <location>
        <begin position="1624"/>
        <end position="1641"/>
    </location>
</feature>
<dbReference type="GO" id="GO:0016020">
    <property type="term" value="C:membrane"/>
    <property type="evidence" value="ECO:0007669"/>
    <property type="project" value="UniProtKB-SubCell"/>
</dbReference>
<evidence type="ECO:0000256" key="2">
    <source>
        <dbReference type="ARBA" id="ARBA00010170"/>
    </source>
</evidence>
<feature type="domain" description="THAP-type" evidence="13">
    <location>
        <begin position="436"/>
        <end position="522"/>
    </location>
</feature>
<feature type="region of interest" description="Disordered" evidence="12">
    <location>
        <begin position="554"/>
        <end position="604"/>
    </location>
</feature>
<feature type="region of interest" description="Disordered" evidence="12">
    <location>
        <begin position="1007"/>
        <end position="1038"/>
    </location>
</feature>
<accession>A0A8S9X8B0</accession>
<evidence type="ECO:0000259" key="13">
    <source>
        <dbReference type="PROSITE" id="PS50950"/>
    </source>
</evidence>
<dbReference type="SMART" id="SM00692">
    <property type="entry name" value="DM3"/>
    <property type="match status" value="1"/>
</dbReference>
<dbReference type="PANTHER" id="PTHR12372:SF7">
    <property type="entry name" value="PROTEIN PECANEX"/>
    <property type="match status" value="1"/>
</dbReference>
<dbReference type="OrthoDB" id="10037631at2759"/>
<dbReference type="Proteomes" id="UP000466442">
    <property type="component" value="Linkage Group LG9"/>
</dbReference>
<feature type="region of interest" description="Disordered" evidence="12">
    <location>
        <begin position="1157"/>
        <end position="1200"/>
    </location>
</feature>
<dbReference type="PANTHER" id="PTHR12372">
    <property type="entry name" value="PECANEX"/>
    <property type="match status" value="1"/>
</dbReference>
<evidence type="ECO:0000256" key="11">
    <source>
        <dbReference type="RuleBase" id="RU367089"/>
    </source>
</evidence>
<sequence>MEYICFVPGCTNVLNINNPKSPSYYTFHRLPQHVKYLGQLLVALDLPDTTETDSESVMCSAHFGPIIEHVHLVRYLLDGMIQEKPSLMAVSSAPRCAASVAGCCMNLYSGVALFKFPEAGRSFDLWRMVAGSPPIQDCQFLCARHFKRNSFAALNMEELIEGSIPVYPTRPLHPVHMNYRPLKKPIVRSESPTVSNVIDPYQDDDCTTSKPKYETKKKWRCAAVGCDVTNESHPDMRKINMPPYKDRLSLWREIVGDTPTTKYNNSLCTRHFGINQFYDGESRKHFVKMTNPVYPTGPLNMNTMDYCPPELDITLAMENDGDEDLVVVTLDDDGQSETEIVEDVIDENLSEVDTVARCSSVGCPVASKTHPNVKIFNFPYKSPKRIKCWLRIAGKSCIRPLRLCERHFDTNNRELIPKYPFWDLDPKTKTYRPKFDPANPSCCVPGCSPPDDEDVSYHRFPLDKQAFKVWVQRIGWKQLELYEKGDVFRGFRVCSLHFSRSWFTTGPTKECVLRPGAIPTLFPSSDNLKEKFNEEDISYEVALIDSPTIGEGSYVASTSSDLEESNFRQVKKRRSSQQGQQSPKQKKPKLTSVSPEPPSESADEDIVGLQASSIKNEDVSFWIESPASGRIEGNDSNVVKREWMVLDSKVVIVDSRLNDYSSGGSHLDANESHSVQNTEEPVHPDTDDLSSEGDCDYNSNDVSEEEDCNIIEESETCELWTKSSHIDKQFDYDVLERDFLGTASRLCDFDTIKVEKLRLLTGKNKNAMDKLEELLVEHLEHVISITGVDFLKKCFEHVVNGSSKKPQKQQEVPEDIGKFDLEGYLKRAFMYEKKRRAKIVKTESFTLSSTRETFEQLTSVAGMGGGLITASRFKDAYFHLFCGNNGPERITNSVNEDTVFVVSRSQEARSEGIDTMGSQTLEILRQGVWASLTGGWYYDPHQSIFSNTFHLYLWLFLLCLPFTIYLYLPPSILFWSGYCTSVAILFSTTKFINLSLHHMFDRPECMVEEPPDEKDSKKHTPLHTSPQSSPTREEEGIEMQVLSKRVTAENSVTPDCSPPASSVADSNEIPTQQMASTIDLKVDVHRKNSSESSDGPCSCNIPSLRKESIASTSWVNAGSSRSLSQVSLHRNLSGAKSLSGVLEGAEGIDVIDEGRGRLHHRHKKRRNQPRRRETVGPGAGIAGMAGMSRGLGPSVDEEFDGEVLSPSGLDWLFHNTDSENERIHPCETRQSDFWRLTFSDDTLSDTSLSLLEQPPPDDDGDSLPAAGSSQEPQGAIPKAPSTPAVSWAHERRRCRKGRHKPRHCGLTLMSRPAGGESSTESKPDDVNNNNKKAELSCLLPQNPPQLPPSIPRISPILPAVPASSSAALSTLHQLTQTPRGSFILQSLTPRIVAQPISLYTFTPQPPPPSEPVEVKPPKLNFLNPIDSPKASRKYYRYTWCPYIKIRFDRLTLLAVLDRNLTYTETFLTHLWVEEELSKTEETKDEPDDDPLPKKLQSTVNTRLKSDLLVCTVIALVVFGIHSSSIFTALQPELNPVMGSVAVAVGFLLHYILPQLRKQLPWLCLARPILRHNHRTHFVEPRHPPSVMWFEKLYVWLCVLESNIIYPVLMIGRLTSDAGPLAKDYGPGIAAFILTLCSLKALRSAFSQPHDQYLVLTFAVLLFQVDFPQYSSTFLLDYFITAIILNKTYEFLLKIQFVVTYIAPWQITWGSAFHAFAQPFSVPHSAMTFLQAGISALVSAPLNPFLGSAIFISSYVRPIKFWERDYNTRRVDHSNTRLCSHLDRNLGADDNNLNSIFYEHLTHSLQHSLCGDIILGRWGIVRQGDCFVLASDYLNCLVHIIEIGNGLVTFQMRGLEFRGTYCQQREVEAISEGVEDNQGWCCCEPGHLPHLLSLNASFSLRWLAWQVTAASYILEGYSISDNSAISMLQVFDFRKVLVTYYVKSIIYYAVGSERLEAWLESPVILEALRPTLSKNFVELDPVFNMNIDEDYDFRAAGITRTSFCSIYLDWIQFCNDKREQKLIESGKESTLVSLCFALSLLGRRTLGAASHNTISSVEFFLYGLHALFKGDFRITSLRDEWIFSDMELLKSVVAPAVRMSLKLHQDHFMSPEEYDDPNVLHAAITEHREKLVISHEGDPVWRAAVLAGTPSLLALRHVTDDGADEYKIIMLNKRLLSFRVIKLNRECVRGLWAGQQQELVYLRNTNPERGSIQNAKQALRNIINSSCDQPIGYPIFVSPLTTSYSDTNEQLRSILPGPITTTTIKKAVMRLWTRVRKRCVEGCSSGSSMHQDDGGFGNEGVYAMTTYTNRQSGIGGSLERGGARASVVSSGKPSLASLAGLLSPANPSNENAPHRVRVVDPNQVYDCINLGRRIDVVWPDEKMRAQGGRSHWGDWVPLSGMEGQVVHKWIPCHRDITRRSHVDRTILLVKIEDRYVPIAESGILDLGPDL</sequence>
<dbReference type="GO" id="GO:0003677">
    <property type="term" value="F:DNA binding"/>
    <property type="evidence" value="ECO:0007669"/>
    <property type="project" value="UniProtKB-UniRule"/>
</dbReference>
<feature type="transmembrane region" description="Helical" evidence="11">
    <location>
        <begin position="1592"/>
        <end position="1612"/>
    </location>
</feature>
<feature type="transmembrane region" description="Helical" evidence="11">
    <location>
        <begin position="1728"/>
        <end position="1751"/>
    </location>
</feature>
<dbReference type="InterPro" id="IPR006612">
    <property type="entry name" value="THAP_Znf"/>
</dbReference>
<evidence type="ECO:0000256" key="10">
    <source>
        <dbReference type="PROSITE-ProRule" id="PRU00309"/>
    </source>
</evidence>
<feature type="transmembrane region" description="Helical" evidence="11">
    <location>
        <begin position="1535"/>
        <end position="1552"/>
    </location>
</feature>
<gene>
    <name evidence="14" type="ORF">GE061_018721</name>
</gene>
<feature type="transmembrane region" description="Helical" evidence="11">
    <location>
        <begin position="1507"/>
        <end position="1529"/>
    </location>
</feature>
<keyword evidence="3 11" id="KW-0812">Transmembrane</keyword>
<comment type="similarity">
    <text evidence="2 11">Belongs to the pecanex family.</text>
</comment>
<keyword evidence="8 10" id="KW-0238">DNA-binding</keyword>
<keyword evidence="7 11" id="KW-1133">Transmembrane helix</keyword>
<comment type="caution">
    <text evidence="14">The sequence shown here is derived from an EMBL/GenBank/DDBJ whole genome shotgun (WGS) entry which is preliminary data.</text>
</comment>
<feature type="transmembrane region" description="Helical" evidence="11">
    <location>
        <begin position="1690"/>
        <end position="1716"/>
    </location>
</feature>
<keyword evidence="4" id="KW-0479">Metal-binding</keyword>
<evidence type="ECO:0000313" key="14">
    <source>
        <dbReference type="EMBL" id="KAF6204561.1"/>
    </source>
</evidence>
<keyword evidence="6" id="KW-0862">Zinc</keyword>
<dbReference type="Pfam" id="PF05041">
    <property type="entry name" value="Pecanex_C"/>
    <property type="match status" value="1"/>
</dbReference>
<dbReference type="InterPro" id="IPR039797">
    <property type="entry name" value="Pecanex"/>
</dbReference>
<evidence type="ECO:0000256" key="3">
    <source>
        <dbReference type="ARBA" id="ARBA00022692"/>
    </source>
</evidence>
<reference evidence="14" key="1">
    <citation type="journal article" date="2021" name="Mol. Ecol. Resour.">
        <title>Apolygus lucorum genome provides insights into omnivorousness and mesophyll feeding.</title>
        <authorList>
            <person name="Liu Y."/>
            <person name="Liu H."/>
            <person name="Wang H."/>
            <person name="Huang T."/>
            <person name="Liu B."/>
            <person name="Yang B."/>
            <person name="Yin L."/>
            <person name="Li B."/>
            <person name="Zhang Y."/>
            <person name="Zhang S."/>
            <person name="Jiang F."/>
            <person name="Zhang X."/>
            <person name="Ren Y."/>
            <person name="Wang B."/>
            <person name="Wang S."/>
            <person name="Lu Y."/>
            <person name="Wu K."/>
            <person name="Fan W."/>
            <person name="Wang G."/>
        </authorList>
    </citation>
    <scope>NUCLEOTIDE SEQUENCE</scope>
    <source>
        <strain evidence="14">12Hb</strain>
    </source>
</reference>
<evidence type="ECO:0000256" key="6">
    <source>
        <dbReference type="ARBA" id="ARBA00022833"/>
    </source>
</evidence>
<dbReference type="EMBL" id="WIXP02000009">
    <property type="protein sequence ID" value="KAF6204561.1"/>
    <property type="molecule type" value="Genomic_DNA"/>
</dbReference>
<organism evidence="14 15">
    <name type="scientific">Apolygus lucorum</name>
    <name type="common">Small green plant bug</name>
    <name type="synonym">Lygocoris lucorum</name>
    <dbReference type="NCBI Taxonomy" id="248454"/>
    <lineage>
        <taxon>Eukaryota</taxon>
        <taxon>Metazoa</taxon>
        <taxon>Ecdysozoa</taxon>
        <taxon>Arthropoda</taxon>
        <taxon>Hexapoda</taxon>
        <taxon>Insecta</taxon>
        <taxon>Pterygota</taxon>
        <taxon>Neoptera</taxon>
        <taxon>Paraneoptera</taxon>
        <taxon>Hemiptera</taxon>
        <taxon>Heteroptera</taxon>
        <taxon>Panheteroptera</taxon>
        <taxon>Cimicomorpha</taxon>
        <taxon>Miridae</taxon>
        <taxon>Mirini</taxon>
        <taxon>Apolygus</taxon>
    </lineage>
</organism>
<feature type="transmembrane region" description="Helical" evidence="11">
    <location>
        <begin position="1653"/>
        <end position="1670"/>
    </location>
</feature>
<feature type="domain" description="THAP-type" evidence="13">
    <location>
        <begin position="354"/>
        <end position="423"/>
    </location>
</feature>
<dbReference type="GO" id="GO:0005783">
    <property type="term" value="C:endoplasmic reticulum"/>
    <property type="evidence" value="ECO:0007669"/>
    <property type="project" value="TreeGrafter"/>
</dbReference>
<dbReference type="SUPFAM" id="SSF57716">
    <property type="entry name" value="Glucocorticoid receptor-like (DNA-binding domain)"/>
    <property type="match status" value="2"/>
</dbReference>
<feature type="compositionally biased region" description="Basic residues" evidence="12">
    <location>
        <begin position="1157"/>
        <end position="1169"/>
    </location>
</feature>
<comment type="caution">
    <text evidence="11">Lacks conserved residue(s) required for the propagation of feature annotation.</text>
</comment>
<proteinExistence type="inferred from homology"/>
<feature type="domain" description="THAP-type" evidence="13">
    <location>
        <begin position="217"/>
        <end position="295"/>
    </location>
</feature>
<feature type="region of interest" description="Disordered" evidence="12">
    <location>
        <begin position="663"/>
        <end position="704"/>
    </location>
</feature>
<dbReference type="GO" id="GO:0007029">
    <property type="term" value="P:endoplasmic reticulum organization"/>
    <property type="evidence" value="ECO:0007669"/>
    <property type="project" value="TreeGrafter"/>
</dbReference>
<keyword evidence="15" id="KW-1185">Reference proteome</keyword>
<keyword evidence="5 10" id="KW-0863">Zinc-finger</keyword>
<dbReference type="SMART" id="SM00980">
    <property type="entry name" value="THAP"/>
    <property type="match status" value="5"/>
</dbReference>
<feature type="domain" description="THAP-type" evidence="13">
    <location>
        <begin position="88"/>
        <end position="168"/>
    </location>
</feature>
<feature type="region of interest" description="Disordered" evidence="12">
    <location>
        <begin position="1246"/>
        <end position="1330"/>
    </location>
</feature>
<evidence type="ECO:0000256" key="9">
    <source>
        <dbReference type="ARBA" id="ARBA00023136"/>
    </source>
</evidence>
<evidence type="ECO:0000313" key="15">
    <source>
        <dbReference type="Proteomes" id="UP000466442"/>
    </source>
</evidence>
<dbReference type="GO" id="GO:0008270">
    <property type="term" value="F:zinc ion binding"/>
    <property type="evidence" value="ECO:0007669"/>
    <property type="project" value="UniProtKB-KW"/>
</dbReference>
<evidence type="ECO:0000256" key="4">
    <source>
        <dbReference type="ARBA" id="ARBA00022723"/>
    </source>
</evidence>
<evidence type="ECO:0000256" key="8">
    <source>
        <dbReference type="ARBA" id="ARBA00023125"/>
    </source>
</evidence>
<evidence type="ECO:0000256" key="7">
    <source>
        <dbReference type="ARBA" id="ARBA00022989"/>
    </source>
</evidence>
<evidence type="ECO:0000256" key="1">
    <source>
        <dbReference type="ARBA" id="ARBA00004141"/>
    </source>
</evidence>
<evidence type="ECO:0000256" key="12">
    <source>
        <dbReference type="SAM" id="MobiDB-lite"/>
    </source>
</evidence>
<feature type="transmembrane region" description="Helical" evidence="11">
    <location>
        <begin position="949"/>
        <end position="968"/>
    </location>
</feature>
<feature type="compositionally biased region" description="Basic residues" evidence="12">
    <location>
        <begin position="1290"/>
        <end position="1303"/>
    </location>
</feature>
<keyword evidence="9 11" id="KW-0472">Membrane</keyword>
<dbReference type="InterPro" id="IPR007735">
    <property type="entry name" value="Pecanex_C"/>
</dbReference>